<evidence type="ECO:0000313" key="2">
    <source>
        <dbReference type="EMBL" id="CAH7672969.1"/>
    </source>
</evidence>
<feature type="compositionally biased region" description="Basic and acidic residues" evidence="1">
    <location>
        <begin position="42"/>
        <end position="53"/>
    </location>
</feature>
<dbReference type="EMBL" id="CALTRL010001544">
    <property type="protein sequence ID" value="CAH7672969.1"/>
    <property type="molecule type" value="Genomic_DNA"/>
</dbReference>
<reference evidence="2" key="1">
    <citation type="submission" date="2022-06" db="EMBL/GenBank/DDBJ databases">
        <authorList>
            <consortium name="SYNGENTA / RWTH Aachen University"/>
        </authorList>
    </citation>
    <scope>NUCLEOTIDE SEQUENCE</scope>
</reference>
<comment type="caution">
    <text evidence="2">The sequence shown here is derived from an EMBL/GenBank/DDBJ whole genome shotgun (WGS) entry which is preliminary data.</text>
</comment>
<name>A0AAV0AY38_PHAPC</name>
<feature type="compositionally biased region" description="Polar residues" evidence="1">
    <location>
        <begin position="8"/>
        <end position="25"/>
    </location>
</feature>
<keyword evidence="3" id="KW-1185">Reference proteome</keyword>
<gene>
    <name evidence="2" type="ORF">PPACK8108_LOCUS7818</name>
</gene>
<organism evidence="2 3">
    <name type="scientific">Phakopsora pachyrhizi</name>
    <name type="common">Asian soybean rust disease fungus</name>
    <dbReference type="NCBI Taxonomy" id="170000"/>
    <lineage>
        <taxon>Eukaryota</taxon>
        <taxon>Fungi</taxon>
        <taxon>Dikarya</taxon>
        <taxon>Basidiomycota</taxon>
        <taxon>Pucciniomycotina</taxon>
        <taxon>Pucciniomycetes</taxon>
        <taxon>Pucciniales</taxon>
        <taxon>Phakopsoraceae</taxon>
        <taxon>Phakopsora</taxon>
    </lineage>
</organism>
<feature type="compositionally biased region" description="Basic and acidic residues" evidence="1">
    <location>
        <begin position="61"/>
        <end position="71"/>
    </location>
</feature>
<evidence type="ECO:0000313" key="3">
    <source>
        <dbReference type="Proteomes" id="UP001153365"/>
    </source>
</evidence>
<dbReference type="Proteomes" id="UP001153365">
    <property type="component" value="Unassembled WGS sequence"/>
</dbReference>
<evidence type="ECO:0000256" key="1">
    <source>
        <dbReference type="SAM" id="MobiDB-lite"/>
    </source>
</evidence>
<accession>A0AAV0AY38</accession>
<proteinExistence type="predicted"/>
<feature type="region of interest" description="Disordered" evidence="1">
    <location>
        <begin position="1"/>
        <end position="71"/>
    </location>
</feature>
<sequence length="71" mass="7874">MADCPCHQGQSQTCQTRTGGETQTLAKPEVERAEPDPGQEEEMGKLEMRKELEGTAANSERGQEERVPELE</sequence>
<dbReference type="AlphaFoldDB" id="A0AAV0AY38"/>
<protein>
    <submittedName>
        <fullName evidence="2">Uncharacterized protein</fullName>
    </submittedName>
</protein>